<name>A0ABC9Z178_9NOCA</name>
<evidence type="ECO:0000256" key="1">
    <source>
        <dbReference type="SAM" id="MobiDB-lite"/>
    </source>
</evidence>
<accession>A0ABC9Z178</accession>
<evidence type="ECO:0000313" key="4">
    <source>
        <dbReference type="EMBL" id="GAP31295.1"/>
    </source>
</evidence>
<dbReference type="Proteomes" id="UP000037179">
    <property type="component" value="Unassembled WGS sequence"/>
</dbReference>
<sequence>MNAETPPAQRRSVVAIGIAVVAVILAAAAVLFAVTREDRHGSADRSGSPSPTASAGASIPGSPVPSATTPTSAPATDFGYQPLWPFGSVGQAIAWQREANPGGHQPWHLDAGEIAQMFTRQYLGYSGVDKVVKVSTQGEQAWVSVGFDNTNGVAAVAAVLHLARIGEGAANEKPWEVVGSQDATLSLTTPAYGATVRTPVTVGGKITGVDESLRVRILGLGHDRPLGEVTGIPAGGTDTPWTATLPFAADCPATLTLAVSTGGHIAEVERFAVTGVRC</sequence>
<gene>
    <name evidence="3" type="ORF">NS506_04408</name>
    <name evidence="4" type="ORF">NSK11_contig00110-0002</name>
</gene>
<organism evidence="4 5">
    <name type="scientific">Nocardia seriolae</name>
    <dbReference type="NCBI Taxonomy" id="37332"/>
    <lineage>
        <taxon>Bacteria</taxon>
        <taxon>Bacillati</taxon>
        <taxon>Actinomycetota</taxon>
        <taxon>Actinomycetes</taxon>
        <taxon>Mycobacteriales</taxon>
        <taxon>Nocardiaceae</taxon>
        <taxon>Nocardia</taxon>
    </lineage>
</organism>
<evidence type="ECO:0000313" key="6">
    <source>
        <dbReference type="Proteomes" id="UP000180166"/>
    </source>
</evidence>
<dbReference type="AlphaFoldDB" id="A0ABC9Z178"/>
<evidence type="ECO:0000313" key="3">
    <source>
        <dbReference type="EMBL" id="APA98456.1"/>
    </source>
</evidence>
<reference evidence="5" key="1">
    <citation type="submission" date="2015-07" db="EMBL/GenBank/DDBJ databases">
        <title>Nocardia seriolae U-1 whole genome shotgun sequence.</title>
        <authorList>
            <person name="Imajoh M."/>
            <person name="Fukumoto Y."/>
            <person name="Sukeda M."/>
            <person name="Yamane J."/>
            <person name="Yamasaki K."/>
            <person name="Shimizu M."/>
            <person name="Ohnishi K."/>
            <person name="Oshima S."/>
        </authorList>
    </citation>
    <scope>NUCLEOTIDE SEQUENCE [LARGE SCALE GENOMIC DNA]</scope>
    <source>
        <strain evidence="5">U-1</strain>
    </source>
</reference>
<protein>
    <submittedName>
        <fullName evidence="4">Uncharacterized protein</fullName>
    </submittedName>
</protein>
<feature type="compositionally biased region" description="Low complexity" evidence="1">
    <location>
        <begin position="46"/>
        <end position="74"/>
    </location>
</feature>
<reference evidence="3 6" key="3">
    <citation type="submission" date="2016-10" db="EMBL/GenBank/DDBJ databases">
        <title>Genome sequence of Nocardia seriolae strain EM150506, isolated from Anguila japonica.</title>
        <authorList>
            <person name="Han H.-J."/>
        </authorList>
    </citation>
    <scope>NUCLEOTIDE SEQUENCE [LARGE SCALE GENOMIC DNA]</scope>
    <source>
        <strain evidence="3 6">EM150506</strain>
    </source>
</reference>
<dbReference type="EMBL" id="CP017839">
    <property type="protein sequence ID" value="APA98456.1"/>
    <property type="molecule type" value="Genomic_DNA"/>
</dbReference>
<keyword evidence="2" id="KW-0472">Membrane</keyword>
<feature type="region of interest" description="Disordered" evidence="1">
    <location>
        <begin position="39"/>
        <end position="74"/>
    </location>
</feature>
<evidence type="ECO:0000313" key="5">
    <source>
        <dbReference type="Proteomes" id="UP000037179"/>
    </source>
</evidence>
<dbReference type="GeneID" id="93375110"/>
<evidence type="ECO:0000256" key="2">
    <source>
        <dbReference type="SAM" id="Phobius"/>
    </source>
</evidence>
<keyword evidence="2" id="KW-1133">Transmembrane helix</keyword>
<dbReference type="RefSeq" id="WP_228102820.1">
    <property type="nucleotide sequence ID" value="NZ_AP017900.1"/>
</dbReference>
<dbReference type="KEGG" id="nsr:NS506_04408"/>
<reference evidence="4 5" key="2">
    <citation type="journal article" date="2016" name="Genome Announc.">
        <title>Draft Genome Sequence of Erythromycin- and Oxytetracycline-Sensitive Nocardia seriolae Strain U-1 (NBRC 110359).</title>
        <authorList>
            <person name="Imajoh M."/>
            <person name="Sukeda M."/>
            <person name="Shimizu M."/>
            <person name="Yamane J."/>
            <person name="Ohnishi K."/>
            <person name="Oshima S."/>
        </authorList>
    </citation>
    <scope>NUCLEOTIDE SEQUENCE [LARGE SCALE GENOMIC DNA]</scope>
    <source>
        <strain evidence="4 5">U-1</strain>
    </source>
</reference>
<dbReference type="Proteomes" id="UP000180166">
    <property type="component" value="Chromosome"/>
</dbReference>
<dbReference type="EMBL" id="BBYQ01000110">
    <property type="protein sequence ID" value="GAP31295.1"/>
    <property type="molecule type" value="Genomic_DNA"/>
</dbReference>
<feature type="transmembrane region" description="Helical" evidence="2">
    <location>
        <begin position="12"/>
        <end position="35"/>
    </location>
</feature>
<keyword evidence="2" id="KW-0812">Transmembrane</keyword>
<keyword evidence="5" id="KW-1185">Reference proteome</keyword>
<proteinExistence type="predicted"/>